<dbReference type="HOGENOM" id="CLU_453363_0_0_12"/>
<dbReference type="PATRIC" id="fig|999434.4.peg.229"/>
<keyword evidence="1" id="KW-0812">Transmembrane</keyword>
<gene>
    <name evidence="3" type="ORF">HMPREF9723_00219</name>
</gene>
<accession>A0A0F6MRY2</accession>
<dbReference type="EMBL" id="AGDY01000002">
    <property type="protein sequence ID" value="EMB24531.1"/>
    <property type="molecule type" value="Genomic_DNA"/>
</dbReference>
<feature type="domain" description="S1 motif" evidence="2">
    <location>
        <begin position="367"/>
        <end position="435"/>
    </location>
</feature>
<keyword evidence="1" id="KW-0472">Membrane</keyword>
<name>A0A0F6MRY2_TREDN</name>
<dbReference type="Proteomes" id="UP000011701">
    <property type="component" value="Chromosome"/>
</dbReference>
<feature type="domain" description="S1 motif" evidence="2">
    <location>
        <begin position="535"/>
        <end position="601"/>
    </location>
</feature>
<comment type="caution">
    <text evidence="3">The sequence shown here is derived from an EMBL/GenBank/DDBJ whole genome shotgun (WGS) entry which is preliminary data.</text>
</comment>
<dbReference type="AlphaFoldDB" id="A0A0F6MRY2"/>
<evidence type="ECO:0000256" key="1">
    <source>
        <dbReference type="SAM" id="Phobius"/>
    </source>
</evidence>
<sequence>MFEDWELFLTFLTEWVKQYGIYGVFLIVFFLFMQDPDRILKIKSIFFSFFNWAFKIGKKSFVSSKMTLKLNAFFNDENINHTFRATNFRFKIRWVKKSDDPILKENGTIILNLDNSYDQTRNTLKATQLSLPLIVCPSLRKSINKEYQEAIDLTLMKKMTDNLGQFAFPIFEKYFLKPSIEGNYELSELYSQLIQIDNFGIFTPIFLEELNILSSRFYSEGNTSDITEDIKDFLIFLLSIAEREIGEEIVLNYISKYFRLGILLVAKKIRAELYGTKPYLERVKTHFKNGCDKVYIVGYESNRIFFNRLHRILLQDTRYSTSSLMQHKTRHRSISRNKIDLLSVERNQNYSDQRFRELVDFHKIKEGDFINAKALDVLDDIAIFDIFGLSGFVYQKECSWKKLECCSDVFRKNSSYNLKIIEIDKMNERIVLTNKQSDDDPLLSEEIPKVDDVIEVIIKAECRTYFISHDKNGLEILILKKEISWANSVEYDKYNGIKTKVLIYEIDKEGSNIYGSIRRNLDNPWSNILQIYPRNSVVESSVLHVNDRGVLFLLPNGLTAFISNEKIINSKTKENFTKGNKHMIQIDKIEVRKKRIYANLLY</sequence>
<dbReference type="Gene3D" id="2.40.50.140">
    <property type="entry name" value="Nucleic acid-binding proteins"/>
    <property type="match status" value="1"/>
</dbReference>
<protein>
    <recommendedName>
        <fullName evidence="2">S1 motif domain-containing protein</fullName>
    </recommendedName>
</protein>
<dbReference type="InterPro" id="IPR012340">
    <property type="entry name" value="NA-bd_OB-fold"/>
</dbReference>
<dbReference type="SMART" id="SM00316">
    <property type="entry name" value="S1"/>
    <property type="match status" value="3"/>
</dbReference>
<dbReference type="PROSITE" id="PS50126">
    <property type="entry name" value="S1"/>
    <property type="match status" value="2"/>
</dbReference>
<evidence type="ECO:0000313" key="3">
    <source>
        <dbReference type="EMBL" id="EMB24531.1"/>
    </source>
</evidence>
<dbReference type="InterPro" id="IPR003029">
    <property type="entry name" value="S1_domain"/>
</dbReference>
<dbReference type="SUPFAM" id="SSF50249">
    <property type="entry name" value="Nucleic acid-binding proteins"/>
    <property type="match status" value="2"/>
</dbReference>
<dbReference type="GO" id="GO:0003676">
    <property type="term" value="F:nucleic acid binding"/>
    <property type="evidence" value="ECO:0007669"/>
    <property type="project" value="InterPro"/>
</dbReference>
<feature type="transmembrane region" description="Helical" evidence="1">
    <location>
        <begin position="15"/>
        <end position="33"/>
    </location>
</feature>
<reference evidence="3" key="1">
    <citation type="submission" date="2012-01" db="EMBL/GenBank/DDBJ databases">
        <title>The Genome Sequence of Treponema denticola OTK.</title>
        <authorList>
            <consortium name="The Broad Institute Genome Sequencing Platform"/>
            <person name="Earl A."/>
            <person name="Ward D."/>
            <person name="Feldgarden M."/>
            <person name="Gevers D."/>
            <person name="Blanton J.M."/>
            <person name="Fenno C.J."/>
            <person name="Baranova O.V."/>
            <person name="Mathney J."/>
            <person name="Dewhirst F.E."/>
            <person name="Izard J."/>
            <person name="Young S.K."/>
            <person name="Zeng Q."/>
            <person name="Gargeya S."/>
            <person name="Fitzgerald M."/>
            <person name="Haas B."/>
            <person name="Abouelleil A."/>
            <person name="Alvarado L."/>
            <person name="Arachchi H.M."/>
            <person name="Berlin A."/>
            <person name="Chapman S.B."/>
            <person name="Gearin G."/>
            <person name="Goldberg J."/>
            <person name="Griggs A."/>
            <person name="Gujja S."/>
            <person name="Hansen M."/>
            <person name="Heiman D."/>
            <person name="Howarth C."/>
            <person name="Larimer J."/>
            <person name="Lui A."/>
            <person name="MacDonald P.J.P."/>
            <person name="McCowen C."/>
            <person name="Montmayeur A."/>
            <person name="Murphy C."/>
            <person name="Neiman D."/>
            <person name="Pearson M."/>
            <person name="Priest M."/>
            <person name="Roberts A."/>
            <person name="Saif S."/>
            <person name="Shea T."/>
            <person name="Sisk P."/>
            <person name="Stolte C."/>
            <person name="Sykes S."/>
            <person name="Wortman J."/>
            <person name="Nusbaum C."/>
            <person name="Birren B."/>
        </authorList>
    </citation>
    <scope>NUCLEOTIDE SEQUENCE [LARGE SCALE GENOMIC DNA]</scope>
    <source>
        <strain evidence="3">OTK</strain>
    </source>
</reference>
<organism evidence="3">
    <name type="scientific">Treponema denticola OTK</name>
    <dbReference type="NCBI Taxonomy" id="999434"/>
    <lineage>
        <taxon>Bacteria</taxon>
        <taxon>Pseudomonadati</taxon>
        <taxon>Spirochaetota</taxon>
        <taxon>Spirochaetia</taxon>
        <taxon>Spirochaetales</taxon>
        <taxon>Treponemataceae</taxon>
        <taxon>Treponema</taxon>
    </lineage>
</organism>
<dbReference type="RefSeq" id="WP_002690295.1">
    <property type="nucleotide sequence ID" value="NZ_CM001797.1"/>
</dbReference>
<evidence type="ECO:0000259" key="2">
    <source>
        <dbReference type="PROSITE" id="PS50126"/>
    </source>
</evidence>
<keyword evidence="1" id="KW-1133">Transmembrane helix</keyword>
<proteinExistence type="predicted"/>